<dbReference type="Proteomes" id="UP001054889">
    <property type="component" value="Unassembled WGS sequence"/>
</dbReference>
<keyword evidence="5" id="KW-1185">Reference proteome</keyword>
<dbReference type="EMBL" id="BQKI01000008">
    <property type="protein sequence ID" value="GJN01087.1"/>
    <property type="molecule type" value="Genomic_DNA"/>
</dbReference>
<keyword evidence="1" id="KW-0560">Oxidoreductase</keyword>
<evidence type="ECO:0000313" key="5">
    <source>
        <dbReference type="Proteomes" id="UP001054889"/>
    </source>
</evidence>
<dbReference type="GO" id="GO:0046872">
    <property type="term" value="F:metal ion binding"/>
    <property type="evidence" value="ECO:0007669"/>
    <property type="project" value="UniProtKB-KW"/>
</dbReference>
<dbReference type="InterPro" id="IPR005123">
    <property type="entry name" value="Oxoglu/Fe-dep_dioxygenase_dom"/>
</dbReference>
<keyword evidence="1" id="KW-0479">Metal-binding</keyword>
<evidence type="ECO:0000256" key="1">
    <source>
        <dbReference type="RuleBase" id="RU003682"/>
    </source>
</evidence>
<organism evidence="4 5">
    <name type="scientific">Eleusine coracana subsp. coracana</name>
    <dbReference type="NCBI Taxonomy" id="191504"/>
    <lineage>
        <taxon>Eukaryota</taxon>
        <taxon>Viridiplantae</taxon>
        <taxon>Streptophyta</taxon>
        <taxon>Embryophyta</taxon>
        <taxon>Tracheophyta</taxon>
        <taxon>Spermatophyta</taxon>
        <taxon>Magnoliopsida</taxon>
        <taxon>Liliopsida</taxon>
        <taxon>Poales</taxon>
        <taxon>Poaceae</taxon>
        <taxon>PACMAD clade</taxon>
        <taxon>Chloridoideae</taxon>
        <taxon>Cynodonteae</taxon>
        <taxon>Eleusininae</taxon>
        <taxon>Eleusine</taxon>
    </lineage>
</organism>
<comment type="similarity">
    <text evidence="1">Belongs to the iron/ascorbate-dependent oxidoreductase family.</text>
</comment>
<feature type="region of interest" description="Disordered" evidence="2">
    <location>
        <begin position="1"/>
        <end position="42"/>
    </location>
</feature>
<name>A0AAV5CT22_ELECO</name>
<feature type="compositionally biased region" description="Basic and acidic residues" evidence="2">
    <location>
        <begin position="23"/>
        <end position="37"/>
    </location>
</feature>
<dbReference type="GO" id="GO:0016491">
    <property type="term" value="F:oxidoreductase activity"/>
    <property type="evidence" value="ECO:0007669"/>
    <property type="project" value="UniProtKB-KW"/>
</dbReference>
<dbReference type="PANTHER" id="PTHR47990">
    <property type="entry name" value="2-OXOGLUTARATE (2OG) AND FE(II)-DEPENDENT OXYGENASE SUPERFAMILY PROTEIN-RELATED"/>
    <property type="match status" value="1"/>
</dbReference>
<keyword evidence="1" id="KW-0408">Iron</keyword>
<reference evidence="4" key="2">
    <citation type="submission" date="2021-12" db="EMBL/GenBank/DDBJ databases">
        <title>Resequencing data analysis of finger millet.</title>
        <authorList>
            <person name="Hatakeyama M."/>
            <person name="Aluri S."/>
            <person name="Balachadran M.T."/>
            <person name="Sivarajan S.R."/>
            <person name="Poveda L."/>
            <person name="Shimizu-Inatsugi R."/>
            <person name="Schlapbach R."/>
            <person name="Sreeman S.M."/>
            <person name="Shimizu K.K."/>
        </authorList>
    </citation>
    <scope>NUCLEOTIDE SEQUENCE</scope>
</reference>
<dbReference type="Gene3D" id="2.60.120.330">
    <property type="entry name" value="B-lactam Antibiotic, Isopenicillin N Synthase, Chain"/>
    <property type="match status" value="1"/>
</dbReference>
<dbReference type="SUPFAM" id="SSF51197">
    <property type="entry name" value="Clavaminate synthase-like"/>
    <property type="match status" value="1"/>
</dbReference>
<dbReference type="InterPro" id="IPR044861">
    <property type="entry name" value="IPNS-like_FE2OG_OXY"/>
</dbReference>
<reference evidence="4" key="1">
    <citation type="journal article" date="2018" name="DNA Res.">
        <title>Multiple hybrid de novo genome assembly of finger millet, an orphan allotetraploid crop.</title>
        <authorList>
            <person name="Hatakeyama M."/>
            <person name="Aluri S."/>
            <person name="Balachadran M.T."/>
            <person name="Sivarajan S.R."/>
            <person name="Patrignani A."/>
            <person name="Gruter S."/>
            <person name="Poveda L."/>
            <person name="Shimizu-Inatsugi R."/>
            <person name="Baeten J."/>
            <person name="Francoijs K.J."/>
            <person name="Nataraja K.N."/>
            <person name="Reddy Y.A.N."/>
            <person name="Phadnis S."/>
            <person name="Ravikumar R.L."/>
            <person name="Schlapbach R."/>
            <person name="Sreeman S.M."/>
            <person name="Shimizu K.K."/>
        </authorList>
    </citation>
    <scope>NUCLEOTIDE SEQUENCE</scope>
</reference>
<gene>
    <name evidence="4" type="primary">ga18322</name>
    <name evidence="4" type="ORF">PR202_ga18322</name>
</gene>
<sequence length="353" mass="38575">MATAASDPSCPPYPLLEEEDDKEEHHEQEEEPPHGGEMELPTVNLEAPGDALAAACRRLGVFRLANHGVPGDLSARLFALARDILGRTPFQEKQAQPGYFWGTPALTLRVKDVNWVEGFHVDLGQKRPVDVGPPFSEFRDVVSEYGEHMARVVRKLFDAMSAALGLDADQTTSYLAERDGTLRVYRYPPCTSASGGHRHRHHHLGMEAHTDSSVLSIINQDLVGGLQVLHDGRWRDVAGGGAGNNEDTDLLVNLGDMAQAISGDAWRSVRHRVAASGADAERLSLCYFGFPREDAVLTCRGGSSSRYRPFSYAQFKSRCRPTSRPLDPRSASNGSFFANKLVGASVQFMTSGS</sequence>
<accession>A0AAV5CT22</accession>
<evidence type="ECO:0000256" key="2">
    <source>
        <dbReference type="SAM" id="MobiDB-lite"/>
    </source>
</evidence>
<dbReference type="AlphaFoldDB" id="A0AAV5CT22"/>
<evidence type="ECO:0000313" key="4">
    <source>
        <dbReference type="EMBL" id="GJN01087.1"/>
    </source>
</evidence>
<dbReference type="InterPro" id="IPR050231">
    <property type="entry name" value="Iron_ascorbate_oxido_reductase"/>
</dbReference>
<comment type="caution">
    <text evidence="4">The sequence shown here is derived from an EMBL/GenBank/DDBJ whole genome shotgun (WGS) entry which is preliminary data.</text>
</comment>
<proteinExistence type="inferred from homology"/>
<dbReference type="InterPro" id="IPR027443">
    <property type="entry name" value="IPNS-like_sf"/>
</dbReference>
<protein>
    <recommendedName>
        <fullName evidence="3">Fe2OG dioxygenase domain-containing protein</fullName>
    </recommendedName>
</protein>
<feature type="domain" description="Fe2OG dioxygenase" evidence="3">
    <location>
        <begin position="177"/>
        <end position="291"/>
    </location>
</feature>
<dbReference type="PROSITE" id="PS51471">
    <property type="entry name" value="FE2OG_OXY"/>
    <property type="match status" value="1"/>
</dbReference>
<evidence type="ECO:0000259" key="3">
    <source>
        <dbReference type="PROSITE" id="PS51471"/>
    </source>
</evidence>
<dbReference type="Pfam" id="PF03171">
    <property type="entry name" value="2OG-FeII_Oxy"/>
    <property type="match status" value="1"/>
</dbReference>